<evidence type="ECO:0000256" key="2">
    <source>
        <dbReference type="ARBA" id="ARBA00022670"/>
    </source>
</evidence>
<keyword evidence="3 5" id="KW-0378">Hydrolase</keyword>
<feature type="domain" description="Peptidase S8/S53" evidence="8">
    <location>
        <begin position="199"/>
        <end position="634"/>
    </location>
</feature>
<dbReference type="InterPro" id="IPR015500">
    <property type="entry name" value="Peptidase_S8_subtilisin-rel"/>
</dbReference>
<feature type="signal peptide" evidence="7">
    <location>
        <begin position="1"/>
        <end position="42"/>
    </location>
</feature>
<evidence type="ECO:0000256" key="6">
    <source>
        <dbReference type="SAM" id="MobiDB-lite"/>
    </source>
</evidence>
<dbReference type="InterPro" id="IPR023828">
    <property type="entry name" value="Peptidase_S8_Ser-AS"/>
</dbReference>
<dbReference type="Proteomes" id="UP001183246">
    <property type="component" value="Unassembled WGS sequence"/>
</dbReference>
<comment type="caution">
    <text evidence="9">The sequence shown here is derived from an EMBL/GenBank/DDBJ whole genome shotgun (WGS) entry which is preliminary data.</text>
</comment>
<feature type="active site" description="Charge relay system" evidence="5">
    <location>
        <position position="208"/>
    </location>
</feature>
<organism evidence="9 10">
    <name type="scientific">Streptomyces litchfieldiae</name>
    <dbReference type="NCBI Taxonomy" id="3075543"/>
    <lineage>
        <taxon>Bacteria</taxon>
        <taxon>Bacillati</taxon>
        <taxon>Actinomycetota</taxon>
        <taxon>Actinomycetes</taxon>
        <taxon>Kitasatosporales</taxon>
        <taxon>Streptomycetaceae</taxon>
        <taxon>Streptomyces</taxon>
    </lineage>
</organism>
<dbReference type="PROSITE" id="PS51892">
    <property type="entry name" value="SUBTILASE"/>
    <property type="match status" value="1"/>
</dbReference>
<feature type="active site" description="Charge relay system" evidence="5">
    <location>
        <position position="583"/>
    </location>
</feature>
<keyword evidence="7" id="KW-0732">Signal</keyword>
<proteinExistence type="inferred from homology"/>
<keyword evidence="4 5" id="KW-0720">Serine protease</keyword>
<dbReference type="SUPFAM" id="SSF52743">
    <property type="entry name" value="Subtilisin-like"/>
    <property type="match status" value="1"/>
</dbReference>
<sequence>MPMPLRPSSRPSAPGRGRLHRVALAAGLVASLSLAGAVPALAEETPEPVPDKPLGEKFGTQDAALLSEAKAADAPFVTMMIAAEPGETAEVADRLDAISGASVGFTEDEIGYVRVTVPTGRADAAIEEATGLAAVHAIDLNDEIEVPDPLPEAGSGDDRASADRTYPGPDEDTPAENPYQPAHETGAVDFVEDHPRYDGRGITIGVLDLGVDLAHPALQETTTGDRKIVDSVTATDPVIDGDGSWRPMLTAVSGPSFVNNGREYTAPEGDYLFNVFREAVAIGEIGGDVNRDGDNTDAWGILYDAEAGTVRVDVDNDGDFTDDAEMAPYRENYDIGHFGTDDPATEVAESLPFVVEIREDVPMDPYGGDWVGQTRDFVNIGIVSGRHGTHVAGITAANGLFGGEMNGAAPGAQIVSSRACVFGGGCTYTALFEGMIDLVVNRDVDLVNVSIGGLPALNDGNNARAHLYTELIDTYGVQLFVSAGNDGPGTNTIGDPSVAEKVVSVGAAISRATWAANYGSGVRTRYAMLPFSSAGPRDDGGFKPTITGPGASVNAIPTWQQGSPVAEAGYSLPPGYGMLQGTSMSSPQVAGAAALLLSAAEQRRIDLDPADLRTALTSSADPIRGVQAHEQGSGLMDTEGAWHLITRGATAHEYAVQAPVDHTMSDFLATPGSGAGVYDRESAPAVGESERYEITITRTTGPDRPVRHSLELVNNHDRTFRLTGRSSVSLPLNEPVTVTVEARPRSLGAHSAILEVNDAGTRGTDHQILATVIVPQDLAGPSFSLSESDTVQRNDSTSYFVRVPEGARTLEVAMDGLAEGSQTRWIAITPWGTPADDSSTIYCYPNYENPANTCRPDRRSYDDPIPGVWEIEVESRRTSPLLDNPYTVTPTALGVRFDPETLSIGHADAGVPVSVGWGVTNEFAPIAGSLQAGELGSAHNATPTIEHGAYVTSEVHIGEDVSSFTAEIGAAADPGADLDLYVYRDGELVDSSTSPAAEEQVRIEAPEAGMYTIEVHGYSVPQGSTTFAYRDAYLSPGLGTVAVDENRVIELDTGATASVRAEITVTAAAAEAGHGREVFGEVRLLNAAGTLVGTGNLVIDHVTP</sequence>
<evidence type="ECO:0000256" key="7">
    <source>
        <dbReference type="SAM" id="SignalP"/>
    </source>
</evidence>
<evidence type="ECO:0000259" key="8">
    <source>
        <dbReference type="Pfam" id="PF00082"/>
    </source>
</evidence>
<name>A0ABU2MMV4_9ACTN</name>
<evidence type="ECO:0000256" key="5">
    <source>
        <dbReference type="PROSITE-ProRule" id="PRU01240"/>
    </source>
</evidence>
<keyword evidence="10" id="KW-1185">Reference proteome</keyword>
<evidence type="ECO:0000256" key="1">
    <source>
        <dbReference type="ARBA" id="ARBA00011073"/>
    </source>
</evidence>
<protein>
    <submittedName>
        <fullName evidence="9">S8 family serine peptidase</fullName>
    </submittedName>
</protein>
<gene>
    <name evidence="9" type="ORF">RM590_09120</name>
</gene>
<dbReference type="EMBL" id="JAVREL010000004">
    <property type="protein sequence ID" value="MDT0342781.1"/>
    <property type="molecule type" value="Genomic_DNA"/>
</dbReference>
<evidence type="ECO:0000313" key="9">
    <source>
        <dbReference type="EMBL" id="MDT0342781.1"/>
    </source>
</evidence>
<evidence type="ECO:0000313" key="10">
    <source>
        <dbReference type="Proteomes" id="UP001183246"/>
    </source>
</evidence>
<dbReference type="PANTHER" id="PTHR43806">
    <property type="entry name" value="PEPTIDASE S8"/>
    <property type="match status" value="1"/>
</dbReference>
<reference evidence="10" key="1">
    <citation type="submission" date="2023-07" db="EMBL/GenBank/DDBJ databases">
        <title>30 novel species of actinomycetes from the DSMZ collection.</title>
        <authorList>
            <person name="Nouioui I."/>
        </authorList>
    </citation>
    <scope>NUCLEOTIDE SEQUENCE [LARGE SCALE GENOMIC DNA]</scope>
    <source>
        <strain evidence="10">DSM 44938</strain>
    </source>
</reference>
<dbReference type="InterPro" id="IPR036852">
    <property type="entry name" value="Peptidase_S8/S53_dom_sf"/>
</dbReference>
<dbReference type="PROSITE" id="PS00138">
    <property type="entry name" value="SUBTILASE_SER"/>
    <property type="match status" value="1"/>
</dbReference>
<comment type="similarity">
    <text evidence="1 5">Belongs to the peptidase S8 family.</text>
</comment>
<keyword evidence="2 5" id="KW-0645">Protease</keyword>
<dbReference type="PANTHER" id="PTHR43806:SF11">
    <property type="entry name" value="CEREVISIN-RELATED"/>
    <property type="match status" value="1"/>
</dbReference>
<dbReference type="Pfam" id="PF00082">
    <property type="entry name" value="Peptidase_S8"/>
    <property type="match status" value="1"/>
</dbReference>
<dbReference type="InterPro" id="IPR050131">
    <property type="entry name" value="Peptidase_S8_subtilisin-like"/>
</dbReference>
<dbReference type="InterPro" id="IPR000209">
    <property type="entry name" value="Peptidase_S8/S53_dom"/>
</dbReference>
<accession>A0ABU2MMV4</accession>
<dbReference type="Gene3D" id="3.40.50.200">
    <property type="entry name" value="Peptidase S8/S53 domain"/>
    <property type="match status" value="2"/>
</dbReference>
<evidence type="ECO:0000256" key="3">
    <source>
        <dbReference type="ARBA" id="ARBA00022801"/>
    </source>
</evidence>
<evidence type="ECO:0000256" key="4">
    <source>
        <dbReference type="ARBA" id="ARBA00022825"/>
    </source>
</evidence>
<dbReference type="Gene3D" id="2.60.120.380">
    <property type="match status" value="1"/>
</dbReference>
<dbReference type="PRINTS" id="PR00723">
    <property type="entry name" value="SUBTILISIN"/>
</dbReference>
<feature type="active site" description="Charge relay system" evidence="5">
    <location>
        <position position="387"/>
    </location>
</feature>
<feature type="region of interest" description="Disordered" evidence="6">
    <location>
        <begin position="145"/>
        <end position="191"/>
    </location>
</feature>
<feature type="chain" id="PRO_5046314768" evidence="7">
    <location>
        <begin position="43"/>
        <end position="1104"/>
    </location>
</feature>